<dbReference type="Proteomes" id="UP000248758">
    <property type="component" value="Chromosome 1"/>
</dbReference>
<evidence type="ECO:0000256" key="1">
    <source>
        <dbReference type="ARBA" id="ARBA00022553"/>
    </source>
</evidence>
<dbReference type="KEGG" id="tpty:NCTC11468_02045"/>
<proteinExistence type="predicted"/>
<accession>A0A2X5NQQ8</accession>
<gene>
    <name evidence="4" type="primary">hnr_2</name>
    <name evidence="4" type="ORF">NCTC11468_02045</name>
</gene>
<evidence type="ECO:0000259" key="3">
    <source>
        <dbReference type="PROSITE" id="PS50110"/>
    </source>
</evidence>
<organism evidence="4 5">
    <name type="scientific">Tatumella ptyseos</name>
    <dbReference type="NCBI Taxonomy" id="82987"/>
    <lineage>
        <taxon>Bacteria</taxon>
        <taxon>Pseudomonadati</taxon>
        <taxon>Pseudomonadota</taxon>
        <taxon>Gammaproteobacteria</taxon>
        <taxon>Enterobacterales</taxon>
        <taxon>Erwiniaceae</taxon>
        <taxon>Tatumella</taxon>
    </lineage>
</organism>
<keyword evidence="1 2" id="KW-0597">Phosphoprotein</keyword>
<dbReference type="GO" id="GO:0000160">
    <property type="term" value="P:phosphorelay signal transduction system"/>
    <property type="evidence" value="ECO:0007669"/>
    <property type="project" value="InterPro"/>
</dbReference>
<evidence type="ECO:0000256" key="2">
    <source>
        <dbReference type="PROSITE-ProRule" id="PRU00169"/>
    </source>
</evidence>
<dbReference type="PANTHER" id="PTHR44591">
    <property type="entry name" value="STRESS RESPONSE REGULATOR PROTEIN 1"/>
    <property type="match status" value="1"/>
</dbReference>
<name>A0A2X5NQQ8_9GAMM</name>
<dbReference type="PROSITE" id="PS50110">
    <property type="entry name" value="RESPONSE_REGULATORY"/>
    <property type="match status" value="1"/>
</dbReference>
<protein>
    <submittedName>
        <fullName evidence="4">Response regulator of RpoS</fullName>
    </submittedName>
</protein>
<dbReference type="SUPFAM" id="SSF52172">
    <property type="entry name" value="CheY-like"/>
    <property type="match status" value="1"/>
</dbReference>
<reference evidence="4 5" key="1">
    <citation type="submission" date="2018-06" db="EMBL/GenBank/DDBJ databases">
        <authorList>
            <consortium name="Pathogen Informatics"/>
            <person name="Doyle S."/>
        </authorList>
    </citation>
    <scope>NUCLEOTIDE SEQUENCE [LARGE SCALE GENOMIC DNA]</scope>
    <source>
        <strain evidence="4 5">NCTC11468</strain>
    </source>
</reference>
<dbReference type="Gene3D" id="3.40.50.2300">
    <property type="match status" value="1"/>
</dbReference>
<dbReference type="PANTHER" id="PTHR44591:SF3">
    <property type="entry name" value="RESPONSE REGULATORY DOMAIN-CONTAINING PROTEIN"/>
    <property type="match status" value="1"/>
</dbReference>
<feature type="modified residue" description="4-aspartylphosphate" evidence="2">
    <location>
        <position position="58"/>
    </location>
</feature>
<dbReference type="EMBL" id="LS483499">
    <property type="protein sequence ID" value="SQK75097.1"/>
    <property type="molecule type" value="Genomic_DNA"/>
</dbReference>
<dbReference type="InterPro" id="IPR011006">
    <property type="entry name" value="CheY-like_superfamily"/>
</dbReference>
<dbReference type="Pfam" id="PF00072">
    <property type="entry name" value="Response_reg"/>
    <property type="match status" value="1"/>
</dbReference>
<evidence type="ECO:0000313" key="4">
    <source>
        <dbReference type="EMBL" id="SQK75097.1"/>
    </source>
</evidence>
<evidence type="ECO:0000313" key="5">
    <source>
        <dbReference type="Proteomes" id="UP000248758"/>
    </source>
</evidence>
<feature type="domain" description="Response regulatory" evidence="3">
    <location>
        <begin position="9"/>
        <end position="84"/>
    </location>
</feature>
<dbReference type="InterPro" id="IPR050595">
    <property type="entry name" value="Bact_response_regulator"/>
</dbReference>
<dbReference type="AlphaFoldDB" id="A0A2X5NQQ8"/>
<dbReference type="CDD" id="cd00156">
    <property type="entry name" value="REC"/>
    <property type="match status" value="1"/>
</dbReference>
<sequence>MSNTLSGKLILVVDDEPVFSSLLCGVLANMGANTLQAINGVTALQMLDQHPVDLIICDLEMPVMRGTNSCSRYARRGGHCLSLS</sequence>
<dbReference type="InterPro" id="IPR001789">
    <property type="entry name" value="Sig_transdc_resp-reg_receiver"/>
</dbReference>